<protein>
    <submittedName>
        <fullName evidence="2">Uncharacterized protein</fullName>
    </submittedName>
</protein>
<sequence>MNKIFVFIRFFLGALQSIVDSMIAFSDTASLDNEFGLEIISWPFFISKVLIYSAIGGLIGFIIKKVFLILKK</sequence>
<keyword evidence="1" id="KW-0812">Transmembrane</keyword>
<keyword evidence="1" id="KW-0472">Membrane</keyword>
<dbReference type="EMBL" id="PCMW01000071">
    <property type="protein sequence ID" value="PDS23031.1"/>
    <property type="molecule type" value="Genomic_DNA"/>
</dbReference>
<comment type="caution">
    <text evidence="2">The sequence shown here is derived from an EMBL/GenBank/DDBJ whole genome shotgun (WGS) entry which is preliminary data.</text>
</comment>
<proteinExistence type="predicted"/>
<evidence type="ECO:0000256" key="1">
    <source>
        <dbReference type="SAM" id="Phobius"/>
    </source>
</evidence>
<keyword evidence="1" id="KW-1133">Transmembrane helix</keyword>
<name>A0A2H3KPB5_9FLAO</name>
<dbReference type="RefSeq" id="WP_097554583.1">
    <property type="nucleotide sequence ID" value="NZ_PCMW01000071.1"/>
</dbReference>
<dbReference type="AlphaFoldDB" id="A0A2H3KPB5"/>
<organism evidence="2 3">
    <name type="scientific">Flavobacterium branchiophilum</name>
    <dbReference type="NCBI Taxonomy" id="55197"/>
    <lineage>
        <taxon>Bacteria</taxon>
        <taxon>Pseudomonadati</taxon>
        <taxon>Bacteroidota</taxon>
        <taxon>Flavobacteriia</taxon>
        <taxon>Flavobacteriales</taxon>
        <taxon>Flavobacteriaceae</taxon>
        <taxon>Flavobacterium</taxon>
    </lineage>
</organism>
<evidence type="ECO:0000313" key="2">
    <source>
        <dbReference type="EMBL" id="PDS23031.1"/>
    </source>
</evidence>
<accession>A0A2H3KPB5</accession>
<dbReference type="Proteomes" id="UP000220828">
    <property type="component" value="Unassembled WGS sequence"/>
</dbReference>
<feature type="transmembrane region" description="Helical" evidence="1">
    <location>
        <begin position="42"/>
        <end position="63"/>
    </location>
</feature>
<gene>
    <name evidence="2" type="ORF">B0A77_11870</name>
</gene>
<dbReference type="OrthoDB" id="1262308at2"/>
<evidence type="ECO:0000313" key="3">
    <source>
        <dbReference type="Proteomes" id="UP000220828"/>
    </source>
</evidence>
<reference evidence="2 3" key="1">
    <citation type="submission" date="2017-09" db="EMBL/GenBank/DDBJ databases">
        <title>Whole genomes of Flavobacteriaceae.</title>
        <authorList>
            <person name="Stine C."/>
            <person name="Li C."/>
            <person name="Tadesse D."/>
        </authorList>
    </citation>
    <scope>NUCLEOTIDE SEQUENCE [LARGE SCALE GENOMIC DNA]</scope>
    <source>
        <strain evidence="2 3">ATCC 35036</strain>
    </source>
</reference>